<dbReference type="EMBL" id="SNXS01000004">
    <property type="protein sequence ID" value="TDP64248.1"/>
    <property type="molecule type" value="Genomic_DNA"/>
</dbReference>
<dbReference type="RefSeq" id="WP_133702069.1">
    <property type="nucleotide sequence ID" value="NZ_SNXS01000004.1"/>
</dbReference>
<organism evidence="1 2">
    <name type="scientific">Roseateles toxinivorans</name>
    <dbReference type="NCBI Taxonomy" id="270368"/>
    <lineage>
        <taxon>Bacteria</taxon>
        <taxon>Pseudomonadati</taxon>
        <taxon>Pseudomonadota</taxon>
        <taxon>Betaproteobacteria</taxon>
        <taxon>Burkholderiales</taxon>
        <taxon>Sphaerotilaceae</taxon>
        <taxon>Roseateles</taxon>
    </lineage>
</organism>
<evidence type="ECO:0000313" key="2">
    <source>
        <dbReference type="Proteomes" id="UP000295361"/>
    </source>
</evidence>
<reference evidence="1 2" key="1">
    <citation type="submission" date="2019-03" db="EMBL/GenBank/DDBJ databases">
        <title>Genomic Encyclopedia of Type Strains, Phase IV (KMG-IV): sequencing the most valuable type-strain genomes for metagenomic binning, comparative biology and taxonomic classification.</title>
        <authorList>
            <person name="Goeker M."/>
        </authorList>
    </citation>
    <scope>NUCLEOTIDE SEQUENCE [LARGE SCALE GENOMIC DNA]</scope>
    <source>
        <strain evidence="1 2">DSM 16998</strain>
    </source>
</reference>
<protein>
    <submittedName>
        <fullName evidence="1">Uncharacterized protein</fullName>
    </submittedName>
</protein>
<comment type="caution">
    <text evidence="1">The sequence shown here is derived from an EMBL/GenBank/DDBJ whole genome shotgun (WGS) entry which is preliminary data.</text>
</comment>
<name>A0A4R6QMY0_9BURK</name>
<accession>A0A4R6QMY0</accession>
<dbReference type="OrthoDB" id="9153999at2"/>
<proteinExistence type="predicted"/>
<gene>
    <name evidence="1" type="ORF">DES47_104537</name>
</gene>
<dbReference type="AlphaFoldDB" id="A0A4R6QMY0"/>
<evidence type="ECO:0000313" key="1">
    <source>
        <dbReference type="EMBL" id="TDP64248.1"/>
    </source>
</evidence>
<dbReference type="InParanoid" id="A0A4R6QMY0"/>
<keyword evidence="2" id="KW-1185">Reference proteome</keyword>
<sequence>MHFDERNEGDYRIYAGAIEAPSGDGYLAAVVVKRIRGETTHTGAEAYRDESLACGHRWAEPEGALAYAITKALKLIRSEPAALRC</sequence>
<dbReference type="Proteomes" id="UP000295361">
    <property type="component" value="Unassembled WGS sequence"/>
</dbReference>